<dbReference type="InterPro" id="IPR014352">
    <property type="entry name" value="FERM/acyl-CoA-bd_prot_sf"/>
</dbReference>
<evidence type="ECO:0000313" key="4">
    <source>
        <dbReference type="EMBL" id="EGG00918.1"/>
    </source>
</evidence>
<dbReference type="GO" id="GO:0006631">
    <property type="term" value="P:fatty acid metabolic process"/>
    <property type="evidence" value="ECO:0007669"/>
    <property type="project" value="TreeGrafter"/>
</dbReference>
<organism evidence="5">
    <name type="scientific">Melampsora larici-populina (strain 98AG31 / pathotype 3-4-7)</name>
    <name type="common">Poplar leaf rust fungus</name>
    <dbReference type="NCBI Taxonomy" id="747676"/>
    <lineage>
        <taxon>Eukaryota</taxon>
        <taxon>Fungi</taxon>
        <taxon>Dikarya</taxon>
        <taxon>Basidiomycota</taxon>
        <taxon>Pucciniomycotina</taxon>
        <taxon>Pucciniomycetes</taxon>
        <taxon>Pucciniales</taxon>
        <taxon>Melampsoraceae</taxon>
        <taxon>Melampsora</taxon>
    </lineage>
</organism>
<dbReference type="RefSeq" id="XP_007415766.1">
    <property type="nucleotide sequence ID" value="XM_007415704.1"/>
</dbReference>
<feature type="domain" description="ACB" evidence="3">
    <location>
        <begin position="1"/>
        <end position="83"/>
    </location>
</feature>
<dbReference type="GO" id="GO:0000062">
    <property type="term" value="F:fatty-acyl-CoA binding"/>
    <property type="evidence" value="ECO:0007669"/>
    <property type="project" value="InterPro"/>
</dbReference>
<dbReference type="GeneID" id="18927150"/>
<sequence>AVSIVQNLPKDGEDKPTQNDQLAFYALFKQATVGEVNVPRPGTFDFAGKVKWDAWKSQEGMSQDDAKEKYVKLLREYLEKASDKEQAAKLLEQVR</sequence>
<dbReference type="InterPro" id="IPR035984">
    <property type="entry name" value="Acyl-CoA-binding_sf"/>
</dbReference>
<dbReference type="Pfam" id="PF00887">
    <property type="entry name" value="ACBP"/>
    <property type="match status" value="1"/>
</dbReference>
<keyword evidence="2" id="KW-0446">Lipid-binding</keyword>
<dbReference type="PANTHER" id="PTHR23310:SF62">
    <property type="entry name" value="ACYL-COA BINDING PROTEIN 1, ISOFORM A"/>
    <property type="match status" value="1"/>
</dbReference>
<evidence type="ECO:0000256" key="2">
    <source>
        <dbReference type="ARBA" id="ARBA00023121"/>
    </source>
</evidence>
<dbReference type="InParanoid" id="F4S344"/>
<dbReference type="KEGG" id="mlr:MELLADRAFT_31578"/>
<dbReference type="PROSITE" id="PS51228">
    <property type="entry name" value="ACB_2"/>
    <property type="match status" value="1"/>
</dbReference>
<gene>
    <name evidence="4" type="ORF">MELLADRAFT_31578</name>
</gene>
<feature type="non-terminal residue" evidence="4">
    <location>
        <position position="1"/>
    </location>
</feature>
<evidence type="ECO:0000313" key="5">
    <source>
        <dbReference type="Proteomes" id="UP000001072"/>
    </source>
</evidence>
<dbReference type="FunCoup" id="F4S344">
    <property type="interactions" value="128"/>
</dbReference>
<dbReference type="VEuPathDB" id="FungiDB:MELLADRAFT_31578"/>
<dbReference type="PRINTS" id="PR00689">
    <property type="entry name" value="ACOABINDINGP"/>
</dbReference>
<evidence type="ECO:0000259" key="3">
    <source>
        <dbReference type="PROSITE" id="PS51228"/>
    </source>
</evidence>
<dbReference type="Gene3D" id="1.20.80.10">
    <property type="match status" value="1"/>
</dbReference>
<dbReference type="Proteomes" id="UP000001072">
    <property type="component" value="Unassembled WGS sequence"/>
</dbReference>
<evidence type="ECO:0000256" key="1">
    <source>
        <dbReference type="ARBA" id="ARBA00005567"/>
    </source>
</evidence>
<keyword evidence="5" id="KW-1185">Reference proteome</keyword>
<feature type="non-terminal residue" evidence="4">
    <location>
        <position position="95"/>
    </location>
</feature>
<dbReference type="OrthoDB" id="346910at2759"/>
<dbReference type="PANTHER" id="PTHR23310">
    <property type="entry name" value="ACYL-COA-BINDING PROTEIN, ACBP"/>
    <property type="match status" value="1"/>
</dbReference>
<reference evidence="5" key="1">
    <citation type="journal article" date="2011" name="Proc. Natl. Acad. Sci. U.S.A.">
        <title>Obligate biotrophy features unraveled by the genomic analysis of rust fungi.</title>
        <authorList>
            <person name="Duplessis S."/>
            <person name="Cuomo C.A."/>
            <person name="Lin Y.-C."/>
            <person name="Aerts A."/>
            <person name="Tisserant E."/>
            <person name="Veneault-Fourrey C."/>
            <person name="Joly D.L."/>
            <person name="Hacquard S."/>
            <person name="Amselem J."/>
            <person name="Cantarel B.L."/>
            <person name="Chiu R."/>
            <person name="Coutinho P.M."/>
            <person name="Feau N."/>
            <person name="Field M."/>
            <person name="Frey P."/>
            <person name="Gelhaye E."/>
            <person name="Goldberg J."/>
            <person name="Grabherr M.G."/>
            <person name="Kodira C.D."/>
            <person name="Kohler A."/>
            <person name="Kuees U."/>
            <person name="Lindquist E.A."/>
            <person name="Lucas S.M."/>
            <person name="Mago R."/>
            <person name="Mauceli E."/>
            <person name="Morin E."/>
            <person name="Murat C."/>
            <person name="Pangilinan J.L."/>
            <person name="Park R."/>
            <person name="Pearson M."/>
            <person name="Quesneville H."/>
            <person name="Rouhier N."/>
            <person name="Sakthikumar S."/>
            <person name="Salamov A.A."/>
            <person name="Schmutz J."/>
            <person name="Selles B."/>
            <person name="Shapiro H."/>
            <person name="Tanguay P."/>
            <person name="Tuskan G.A."/>
            <person name="Henrissat B."/>
            <person name="Van de Peer Y."/>
            <person name="Rouze P."/>
            <person name="Ellis J.G."/>
            <person name="Dodds P.N."/>
            <person name="Schein J.E."/>
            <person name="Zhong S."/>
            <person name="Hamelin R.C."/>
            <person name="Grigoriev I.V."/>
            <person name="Szabo L.J."/>
            <person name="Martin F."/>
        </authorList>
    </citation>
    <scope>NUCLEOTIDE SEQUENCE [LARGE SCALE GENOMIC DNA]</scope>
    <source>
        <strain evidence="5">98AG31 / pathotype 3-4-7</strain>
    </source>
</reference>
<dbReference type="STRING" id="747676.F4S344"/>
<dbReference type="SUPFAM" id="SSF47027">
    <property type="entry name" value="Acyl-CoA binding protein"/>
    <property type="match status" value="1"/>
</dbReference>
<proteinExistence type="inferred from homology"/>
<accession>F4S344</accession>
<dbReference type="InterPro" id="IPR000582">
    <property type="entry name" value="Acyl-CoA-binding_protein"/>
</dbReference>
<dbReference type="AlphaFoldDB" id="F4S344"/>
<dbReference type="FunFam" id="1.20.80.10:FF:000010">
    <property type="entry name" value="Acyl-CoA-binding domain-containing protein 5"/>
    <property type="match status" value="1"/>
</dbReference>
<dbReference type="HOGENOM" id="CLU_118853_1_0_1"/>
<comment type="similarity">
    <text evidence="1">Belongs to the ACBP family.</text>
</comment>
<protein>
    <recommendedName>
        <fullName evidence="3">ACB domain-containing protein</fullName>
    </recommendedName>
</protein>
<dbReference type="EMBL" id="GL883142">
    <property type="protein sequence ID" value="EGG00918.1"/>
    <property type="molecule type" value="Genomic_DNA"/>
</dbReference>
<name>F4S344_MELLP</name>
<dbReference type="eggNOG" id="KOG0817">
    <property type="taxonomic scope" value="Eukaryota"/>
</dbReference>